<keyword evidence="4" id="KW-1185">Reference proteome</keyword>
<dbReference type="SUPFAM" id="SSF54928">
    <property type="entry name" value="RNA-binding domain, RBD"/>
    <property type="match status" value="1"/>
</dbReference>
<dbReference type="InterPro" id="IPR012677">
    <property type="entry name" value="Nucleotide-bd_a/b_plait_sf"/>
</dbReference>
<dbReference type="InterPro" id="IPR007201">
    <property type="entry name" value="Mei2-like_Rrm_C"/>
</dbReference>
<evidence type="ECO:0000313" key="4">
    <source>
        <dbReference type="Proteomes" id="UP000250235"/>
    </source>
</evidence>
<dbReference type="Proteomes" id="UP000250235">
    <property type="component" value="Unassembled WGS sequence"/>
</dbReference>
<dbReference type="OrthoDB" id="417481at2759"/>
<dbReference type="GO" id="GO:0003676">
    <property type="term" value="F:nucleic acid binding"/>
    <property type="evidence" value="ECO:0007669"/>
    <property type="project" value="InterPro"/>
</dbReference>
<evidence type="ECO:0000256" key="1">
    <source>
        <dbReference type="SAM" id="MobiDB-lite"/>
    </source>
</evidence>
<accession>A0A2Z7D4T2</accession>
<evidence type="ECO:0000313" key="3">
    <source>
        <dbReference type="EMBL" id="KZV53359.1"/>
    </source>
</evidence>
<reference evidence="3 4" key="1">
    <citation type="journal article" date="2015" name="Proc. Natl. Acad. Sci. U.S.A.">
        <title>The resurrection genome of Boea hygrometrica: A blueprint for survival of dehydration.</title>
        <authorList>
            <person name="Xiao L."/>
            <person name="Yang G."/>
            <person name="Zhang L."/>
            <person name="Yang X."/>
            <person name="Zhao S."/>
            <person name="Ji Z."/>
            <person name="Zhou Q."/>
            <person name="Hu M."/>
            <person name="Wang Y."/>
            <person name="Chen M."/>
            <person name="Xu Y."/>
            <person name="Jin H."/>
            <person name="Xiao X."/>
            <person name="Hu G."/>
            <person name="Bao F."/>
            <person name="Hu Y."/>
            <person name="Wan P."/>
            <person name="Li L."/>
            <person name="Deng X."/>
            <person name="Kuang T."/>
            <person name="Xiang C."/>
            <person name="Zhu J.K."/>
            <person name="Oliver M.J."/>
            <person name="He Y."/>
        </authorList>
    </citation>
    <scope>NUCLEOTIDE SEQUENCE [LARGE SCALE GENOMIC DNA]</scope>
    <source>
        <strain evidence="4">cv. XS01</strain>
    </source>
</reference>
<proteinExistence type="predicted"/>
<feature type="domain" description="Mei2-like C-terminal RNA recognition motif" evidence="2">
    <location>
        <begin position="201"/>
        <end position="314"/>
    </location>
</feature>
<organism evidence="3 4">
    <name type="scientific">Dorcoceras hygrometricum</name>
    <dbReference type="NCBI Taxonomy" id="472368"/>
    <lineage>
        <taxon>Eukaryota</taxon>
        <taxon>Viridiplantae</taxon>
        <taxon>Streptophyta</taxon>
        <taxon>Embryophyta</taxon>
        <taxon>Tracheophyta</taxon>
        <taxon>Spermatophyta</taxon>
        <taxon>Magnoliopsida</taxon>
        <taxon>eudicotyledons</taxon>
        <taxon>Gunneridae</taxon>
        <taxon>Pentapetalae</taxon>
        <taxon>asterids</taxon>
        <taxon>lamiids</taxon>
        <taxon>Lamiales</taxon>
        <taxon>Gesneriaceae</taxon>
        <taxon>Didymocarpoideae</taxon>
        <taxon>Trichosporeae</taxon>
        <taxon>Loxocarpinae</taxon>
        <taxon>Dorcoceras</taxon>
    </lineage>
</organism>
<dbReference type="EMBL" id="KQ990517">
    <property type="protein sequence ID" value="KZV53359.1"/>
    <property type="molecule type" value="Genomic_DNA"/>
</dbReference>
<gene>
    <name evidence="3" type="ORF">F511_06501</name>
</gene>
<dbReference type="AlphaFoldDB" id="A0A2Z7D4T2"/>
<evidence type="ECO:0000259" key="2">
    <source>
        <dbReference type="Pfam" id="PF04059"/>
    </source>
</evidence>
<dbReference type="Pfam" id="PF04059">
    <property type="entry name" value="RRM_2"/>
    <property type="match status" value="1"/>
</dbReference>
<dbReference type="Gene3D" id="3.30.70.330">
    <property type="match status" value="1"/>
</dbReference>
<name>A0A2Z7D4T2_9LAMI</name>
<protein>
    <recommendedName>
        <fullName evidence="2">Mei2-like C-terminal RNA recognition motif domain-containing protein</fullName>
    </recommendedName>
</protein>
<feature type="region of interest" description="Disordered" evidence="1">
    <location>
        <begin position="98"/>
        <end position="189"/>
    </location>
</feature>
<dbReference type="InterPro" id="IPR035979">
    <property type="entry name" value="RBD_domain_sf"/>
</dbReference>
<sequence>MVPSATTSSSKTLNARAPEYYPKTPVAAPYRHAQQFFLSPFPPPSCSASSCQFFPPPSCLPSPSIFCPAPEFYLPTSVHPQQNFSDIKTYYYIAPGNPNDRLPLPPPQAVVTADSSSTAQPEEENHRTASDRQLLPQVRQTRTTPSGGYRPGVRRGGLGRSSSSRRIEGRPAERNINVSRCSPKGENRHSVLSLKQDEENTTVMLKNIPYDCPREYLLELLDRFCAECRTESTSSQPEEQINASYDFVYLPIDFQTRKGRGFAFFNFTSSAAAWKFFDTFDSTEWDPLKWNRWPKKMEIARAKIQGKQALITHFSNSNFECETDDFLPVYFSPARDGSGHHFEMTSVGRRRAIPHWESPP</sequence>